<evidence type="ECO:0000256" key="1">
    <source>
        <dbReference type="ARBA" id="ARBA00004651"/>
    </source>
</evidence>
<gene>
    <name evidence="12" type="ORF">SAMN05444417_2307</name>
</gene>
<dbReference type="STRING" id="1447782.SAMN05444417_2307"/>
<dbReference type="PROSITE" id="PS50928">
    <property type="entry name" value="ABC_TM1"/>
    <property type="match status" value="1"/>
</dbReference>
<evidence type="ECO:0000256" key="7">
    <source>
        <dbReference type="ARBA" id="ARBA00022989"/>
    </source>
</evidence>
<dbReference type="GO" id="GO:0055085">
    <property type="term" value="P:transmembrane transport"/>
    <property type="evidence" value="ECO:0007669"/>
    <property type="project" value="InterPro"/>
</dbReference>
<comment type="subcellular location">
    <subcellularLocation>
        <location evidence="1 9">Cell membrane</location>
        <topology evidence="1 9">Multi-pass membrane protein</topology>
    </subcellularLocation>
</comment>
<dbReference type="PANTHER" id="PTHR43386">
    <property type="entry name" value="OLIGOPEPTIDE TRANSPORT SYSTEM PERMEASE PROTEIN APPC"/>
    <property type="match status" value="1"/>
</dbReference>
<dbReference type="InterPro" id="IPR000515">
    <property type="entry name" value="MetI-like"/>
</dbReference>
<dbReference type="GO" id="GO:0005886">
    <property type="term" value="C:plasma membrane"/>
    <property type="evidence" value="ECO:0007669"/>
    <property type="project" value="UniProtKB-SubCell"/>
</dbReference>
<dbReference type="SUPFAM" id="SSF161098">
    <property type="entry name" value="MetI-like"/>
    <property type="match status" value="1"/>
</dbReference>
<evidence type="ECO:0000259" key="11">
    <source>
        <dbReference type="PROSITE" id="PS50928"/>
    </source>
</evidence>
<feature type="transmembrane region" description="Helical" evidence="9">
    <location>
        <begin position="256"/>
        <end position="289"/>
    </location>
</feature>
<dbReference type="PANTHER" id="PTHR43386:SF1">
    <property type="entry name" value="D,D-DIPEPTIDE TRANSPORT SYSTEM PERMEASE PROTEIN DDPC-RELATED"/>
    <property type="match status" value="1"/>
</dbReference>
<evidence type="ECO:0000256" key="3">
    <source>
        <dbReference type="ARBA" id="ARBA00022475"/>
    </source>
</evidence>
<feature type="domain" description="ABC transmembrane type-1" evidence="11">
    <location>
        <begin position="207"/>
        <end position="403"/>
    </location>
</feature>
<reference evidence="12 13" key="1">
    <citation type="submission" date="2016-11" db="EMBL/GenBank/DDBJ databases">
        <authorList>
            <person name="Jaros S."/>
            <person name="Januszkiewicz K."/>
            <person name="Wedrychowicz H."/>
        </authorList>
    </citation>
    <scope>NUCLEOTIDE SEQUENCE [LARGE SCALE GENOMIC DNA]</scope>
    <source>
        <strain evidence="12 13">DSM 100565</strain>
    </source>
</reference>
<keyword evidence="5" id="KW-0571">Peptide transport</keyword>
<keyword evidence="3" id="KW-1003">Cell membrane</keyword>
<feature type="region of interest" description="Disordered" evidence="10">
    <location>
        <begin position="1"/>
        <end position="52"/>
    </location>
</feature>
<keyword evidence="6" id="KW-0653">Protein transport</keyword>
<organism evidence="12 13">
    <name type="scientific">Wenxinia saemankumensis</name>
    <dbReference type="NCBI Taxonomy" id="1447782"/>
    <lineage>
        <taxon>Bacteria</taxon>
        <taxon>Pseudomonadati</taxon>
        <taxon>Pseudomonadota</taxon>
        <taxon>Alphaproteobacteria</taxon>
        <taxon>Rhodobacterales</taxon>
        <taxon>Roseobacteraceae</taxon>
        <taxon>Wenxinia</taxon>
    </lineage>
</organism>
<evidence type="ECO:0000256" key="9">
    <source>
        <dbReference type="RuleBase" id="RU363032"/>
    </source>
</evidence>
<proteinExistence type="inferred from homology"/>
<comment type="similarity">
    <text evidence="9">Belongs to the binding-protein-dependent transport system permease family.</text>
</comment>
<evidence type="ECO:0000313" key="13">
    <source>
        <dbReference type="Proteomes" id="UP000184292"/>
    </source>
</evidence>
<dbReference type="GO" id="GO:0015833">
    <property type="term" value="P:peptide transport"/>
    <property type="evidence" value="ECO:0007669"/>
    <property type="project" value="UniProtKB-KW"/>
</dbReference>
<dbReference type="Pfam" id="PF00528">
    <property type="entry name" value="BPD_transp_1"/>
    <property type="match status" value="1"/>
</dbReference>
<dbReference type="Pfam" id="PF12911">
    <property type="entry name" value="OppC_N"/>
    <property type="match status" value="1"/>
</dbReference>
<evidence type="ECO:0000256" key="4">
    <source>
        <dbReference type="ARBA" id="ARBA00022692"/>
    </source>
</evidence>
<evidence type="ECO:0000313" key="12">
    <source>
        <dbReference type="EMBL" id="SHI96872.1"/>
    </source>
</evidence>
<feature type="transmembrane region" description="Helical" evidence="9">
    <location>
        <begin position="379"/>
        <end position="402"/>
    </location>
</feature>
<dbReference type="Proteomes" id="UP000184292">
    <property type="component" value="Unassembled WGS sequence"/>
</dbReference>
<sequence length="413" mass="44932">MTSDPSDVLPYDKRPNRSLTDDTVPAVETDSVLPDIAEYPEEEGEDSRLSTVSSEGQSYGALVWRRFRKSVPGMMGLVLCVLLLVVALFANFFAPMDPKEPDISFAPPTKISFYVPEGPEAGWRLWPVAFPIVESDELDPVTFQPITGPDYANPLSIRLFAEGWDYDFLGLIPSDTHFIGLEDGSPLHILGTDKLGRDILSRGIVGSRISLAIALTSIALISIIGTLIGITSGYIGGQFDLWFQRFVEVILAFPQLPLYLALATLIPVTAPSGLFLTFVVLVIVGLGWAQLSREIRSKTLALRRIDYVRAALAVGAGDGRIITRHILPNVMSHVIVAITLGIPTIVLLESFLGFLGFAVKPPLISWGLMLQDAGTFSVIGSYPWILSPVGFVLLTVFAFNALGDGLRDAIDPY</sequence>
<dbReference type="Gene3D" id="1.10.3720.10">
    <property type="entry name" value="MetI-like"/>
    <property type="match status" value="1"/>
</dbReference>
<keyword evidence="8 9" id="KW-0472">Membrane</keyword>
<keyword evidence="4 9" id="KW-0812">Transmembrane</keyword>
<protein>
    <submittedName>
        <fullName evidence="12">Peptide/nickel transport system permease protein</fullName>
    </submittedName>
</protein>
<dbReference type="OrthoDB" id="9766870at2"/>
<feature type="transmembrane region" description="Helical" evidence="9">
    <location>
        <begin position="211"/>
        <end position="236"/>
    </location>
</feature>
<dbReference type="AlphaFoldDB" id="A0A1M6FH00"/>
<evidence type="ECO:0000256" key="8">
    <source>
        <dbReference type="ARBA" id="ARBA00023136"/>
    </source>
</evidence>
<dbReference type="InterPro" id="IPR035906">
    <property type="entry name" value="MetI-like_sf"/>
</dbReference>
<dbReference type="CDD" id="cd06261">
    <property type="entry name" value="TM_PBP2"/>
    <property type="match status" value="1"/>
</dbReference>
<accession>A0A1M6FH00</accession>
<dbReference type="InterPro" id="IPR025966">
    <property type="entry name" value="OppC_N"/>
</dbReference>
<feature type="transmembrane region" description="Helical" evidence="9">
    <location>
        <begin position="334"/>
        <end position="359"/>
    </location>
</feature>
<keyword evidence="2 9" id="KW-0813">Transport</keyword>
<keyword evidence="13" id="KW-1185">Reference proteome</keyword>
<evidence type="ECO:0000256" key="5">
    <source>
        <dbReference type="ARBA" id="ARBA00022856"/>
    </source>
</evidence>
<dbReference type="RefSeq" id="WP_083601355.1">
    <property type="nucleotide sequence ID" value="NZ_FQYO01000004.1"/>
</dbReference>
<dbReference type="EMBL" id="FQYO01000004">
    <property type="protein sequence ID" value="SHI96872.1"/>
    <property type="molecule type" value="Genomic_DNA"/>
</dbReference>
<keyword evidence="7 9" id="KW-1133">Transmembrane helix</keyword>
<evidence type="ECO:0000256" key="2">
    <source>
        <dbReference type="ARBA" id="ARBA00022448"/>
    </source>
</evidence>
<name>A0A1M6FH00_9RHOB</name>
<evidence type="ECO:0000256" key="10">
    <source>
        <dbReference type="SAM" id="MobiDB-lite"/>
    </source>
</evidence>
<dbReference type="InterPro" id="IPR050366">
    <property type="entry name" value="BP-dependent_transpt_permease"/>
</dbReference>
<evidence type="ECO:0000256" key="6">
    <source>
        <dbReference type="ARBA" id="ARBA00022927"/>
    </source>
</evidence>
<feature type="transmembrane region" description="Helical" evidence="9">
    <location>
        <begin position="74"/>
        <end position="94"/>
    </location>
</feature>
<dbReference type="GO" id="GO:0015031">
    <property type="term" value="P:protein transport"/>
    <property type="evidence" value="ECO:0007669"/>
    <property type="project" value="UniProtKB-KW"/>
</dbReference>